<feature type="signal peptide" evidence="1">
    <location>
        <begin position="1"/>
        <end position="27"/>
    </location>
</feature>
<feature type="chain" id="PRO_5047177605" description="NlpC/P60 domain-containing protein" evidence="1">
    <location>
        <begin position="28"/>
        <end position="286"/>
    </location>
</feature>
<evidence type="ECO:0000256" key="1">
    <source>
        <dbReference type="SAM" id="SignalP"/>
    </source>
</evidence>
<dbReference type="EMBL" id="JASKYM010000019">
    <property type="protein sequence ID" value="MDK2565082.1"/>
    <property type="molecule type" value="Genomic_DNA"/>
</dbReference>
<dbReference type="Proteomes" id="UP001301012">
    <property type="component" value="Unassembled WGS sequence"/>
</dbReference>
<evidence type="ECO:0008006" key="4">
    <source>
        <dbReference type="Google" id="ProtNLM"/>
    </source>
</evidence>
<organism evidence="2 3">
    <name type="scientific">Romboutsia sedimentorum</name>
    <dbReference type="NCBI Taxonomy" id="1368474"/>
    <lineage>
        <taxon>Bacteria</taxon>
        <taxon>Bacillati</taxon>
        <taxon>Bacillota</taxon>
        <taxon>Clostridia</taxon>
        <taxon>Peptostreptococcales</taxon>
        <taxon>Peptostreptococcaceae</taxon>
        <taxon>Romboutsia</taxon>
    </lineage>
</organism>
<keyword evidence="1" id="KW-0732">Signal</keyword>
<protein>
    <recommendedName>
        <fullName evidence="4">NlpC/P60 domain-containing protein</fullName>
    </recommendedName>
</protein>
<name>A0ABT7EDS1_9FIRM</name>
<dbReference type="Gene3D" id="3.90.1720.10">
    <property type="entry name" value="endopeptidase domain like (from Nostoc punctiforme)"/>
    <property type="match status" value="1"/>
</dbReference>
<comment type="caution">
    <text evidence="2">The sequence shown here is derived from an EMBL/GenBank/DDBJ whole genome shotgun (WGS) entry which is preliminary data.</text>
</comment>
<evidence type="ECO:0000313" key="2">
    <source>
        <dbReference type="EMBL" id="MDK2565082.1"/>
    </source>
</evidence>
<proteinExistence type="predicted"/>
<reference evidence="2 3" key="1">
    <citation type="submission" date="2023-05" db="EMBL/GenBank/DDBJ databases">
        <title>Rombocin, a short stable natural nisin variant, displays selective antimicrobial activity against Listeria monocytogenes and employs dual mode of action to kill target bacterial strains.</title>
        <authorList>
            <person name="Wambui J."/>
            <person name="Stephan R."/>
            <person name="Kuipers O.P."/>
        </authorList>
    </citation>
    <scope>NUCLEOTIDE SEQUENCE [LARGE SCALE GENOMIC DNA]</scope>
    <source>
        <strain evidence="2 3">RC002</strain>
    </source>
</reference>
<sequence length="286" mass="32054">MDKFQKKFLGMTLSLLLLIISPIIVNAENSQEVNTENSQKTNVLYQKGIESGSIDSSEVSESSWENQEKGYRENYDTAIKEGILEDISYEKWLESNNYGQFPKMDPEVFDTIVIPPASTRQKRSAKPYIQSGDILITNATSSSGIIGHAGIANGNEYVLDMPGGRNGRSMTDNNRQSSASAWFNDYKSGWIYVYRIKNTSLAKQVGSYADRHYYSTNGGKQKNVHINYKVSSDLYNMKTAYCSKLVYCAYWYGTGSLPVMNKKDGIVDPYGLPLCFKSAYAPGRIN</sequence>
<evidence type="ECO:0000313" key="3">
    <source>
        <dbReference type="Proteomes" id="UP001301012"/>
    </source>
</evidence>
<dbReference type="SUPFAM" id="SSF54001">
    <property type="entry name" value="Cysteine proteinases"/>
    <property type="match status" value="1"/>
</dbReference>
<accession>A0ABT7EDS1</accession>
<gene>
    <name evidence="2" type="ORF">QOZ84_16245</name>
</gene>
<dbReference type="InterPro" id="IPR038765">
    <property type="entry name" value="Papain-like_cys_pep_sf"/>
</dbReference>
<dbReference type="RefSeq" id="WP_284133944.1">
    <property type="nucleotide sequence ID" value="NZ_JASKYM010000019.1"/>
</dbReference>
<keyword evidence="3" id="KW-1185">Reference proteome</keyword>